<organism evidence="3 4">
    <name type="scientific">Priestia flexa</name>
    <dbReference type="NCBI Taxonomy" id="86664"/>
    <lineage>
        <taxon>Bacteria</taxon>
        <taxon>Bacillati</taxon>
        <taxon>Bacillota</taxon>
        <taxon>Bacilli</taxon>
        <taxon>Bacillales</taxon>
        <taxon>Bacillaceae</taxon>
        <taxon>Priestia</taxon>
    </lineage>
</organism>
<dbReference type="EMBL" id="JAEMWV010000009">
    <property type="protein sequence ID" value="MBN8253259.1"/>
    <property type="molecule type" value="Genomic_DNA"/>
</dbReference>
<evidence type="ECO:0000313" key="4">
    <source>
        <dbReference type="Proteomes" id="UP000664578"/>
    </source>
</evidence>
<sequence>MDNFNRTFVELQSKASLWWPKELTTLEASTSIIPNLIETQDKFISILNLTNSSPEQIFSIIESANFPANLFLKHLVVLSDVGGEKLQRYNSNFDSLFPENEDGSRIFQYYWRNEMHEYIFQGLPIKRLDNSKLKIDGKGLLEESQLDDLKRDVIMLLLFGSNAEDEGISANLNNCMIGNLLGKKDDLEEFIKQRYIHVSRITGGAEANSLGQIAQKYVMDFLKNHLTDDYNIVSNGHITGVTHNEGRTETTFDIVVSKGDKSVAIEISFQVTTNSTIERKAGQAQARHELVTSSGNFIAYIIDGAGNFQRKSAITTICEYSQCTVAFTEEELTVLIGFITEHLL</sequence>
<dbReference type="Pfam" id="PF24447">
    <property type="entry name" value="RE_BanI"/>
    <property type="match status" value="1"/>
</dbReference>
<comment type="caution">
    <text evidence="3">The sequence shown here is derived from an EMBL/GenBank/DDBJ whole genome shotgun (WGS) entry which is preliminary data.</text>
</comment>
<evidence type="ECO:0008006" key="5">
    <source>
        <dbReference type="Google" id="ProtNLM"/>
    </source>
</evidence>
<evidence type="ECO:0000259" key="2">
    <source>
        <dbReference type="Pfam" id="PF26568"/>
    </source>
</evidence>
<name>A0A8I1MJK3_9BACI</name>
<evidence type="ECO:0000259" key="1">
    <source>
        <dbReference type="Pfam" id="PF24447"/>
    </source>
</evidence>
<gene>
    <name evidence="3" type="ORF">JF537_16930</name>
</gene>
<reference evidence="3" key="1">
    <citation type="submission" date="2020-12" db="EMBL/GenBank/DDBJ databases">
        <title>PHA producing bacteria isolated from mangrove.</title>
        <authorList>
            <person name="Zheng W."/>
            <person name="Yu S."/>
            <person name="Huang Y."/>
        </authorList>
    </citation>
    <scope>NUCLEOTIDE SEQUENCE</scope>
    <source>
        <strain evidence="3">GN22-4</strain>
    </source>
</reference>
<dbReference type="InterPro" id="IPR058974">
    <property type="entry name" value="RE_BanI/HgiCI_N"/>
</dbReference>
<dbReference type="Pfam" id="PF26568">
    <property type="entry name" value="RE_BanI_C"/>
    <property type="match status" value="1"/>
</dbReference>
<accession>A0A8I1MJK3</accession>
<dbReference type="InterPro" id="IPR058973">
    <property type="entry name" value="RE_BanI/HgiCI_C"/>
</dbReference>
<dbReference type="Proteomes" id="UP000664578">
    <property type="component" value="Unassembled WGS sequence"/>
</dbReference>
<dbReference type="RefSeq" id="WP_206782971.1">
    <property type="nucleotide sequence ID" value="NZ_JAEMWV010000009.1"/>
</dbReference>
<proteinExistence type="predicted"/>
<protein>
    <recommendedName>
        <fullName evidence="5">Restriction endonuclease</fullName>
    </recommendedName>
</protein>
<feature type="domain" description="BanI/HgiCI C-terminal" evidence="2">
    <location>
        <begin position="185"/>
        <end position="342"/>
    </location>
</feature>
<evidence type="ECO:0000313" key="3">
    <source>
        <dbReference type="EMBL" id="MBN8253259.1"/>
    </source>
</evidence>
<dbReference type="AlphaFoldDB" id="A0A8I1MJK3"/>
<feature type="domain" description="BanI/HgiCI N-terminal" evidence="1">
    <location>
        <begin position="18"/>
        <end position="182"/>
    </location>
</feature>